<dbReference type="Gene3D" id="3.40.50.300">
    <property type="entry name" value="P-loop containing nucleotide triphosphate hydrolases"/>
    <property type="match status" value="1"/>
</dbReference>
<name>A0A3S2W5P2_9HYPH</name>
<gene>
    <name evidence="7" type="ORF">EOE48_24065</name>
</gene>
<dbReference type="GO" id="GO:0015658">
    <property type="term" value="F:branched-chain amino acid transmembrane transporter activity"/>
    <property type="evidence" value="ECO:0007669"/>
    <property type="project" value="TreeGrafter"/>
</dbReference>
<dbReference type="PANTHER" id="PTHR43820">
    <property type="entry name" value="HIGH-AFFINITY BRANCHED-CHAIN AMINO ACID TRANSPORT ATP-BINDING PROTEIN LIVF"/>
    <property type="match status" value="1"/>
</dbReference>
<protein>
    <submittedName>
        <fullName evidence="7">ABC transporter ATP-binding protein</fullName>
    </submittedName>
</protein>
<evidence type="ECO:0000256" key="4">
    <source>
        <dbReference type="ARBA" id="ARBA00022840"/>
    </source>
</evidence>
<keyword evidence="5" id="KW-0029">Amino-acid transport</keyword>
<reference evidence="7 8" key="1">
    <citation type="submission" date="2019-01" db="EMBL/GenBank/DDBJ databases">
        <authorList>
            <person name="Chen W.-M."/>
        </authorList>
    </citation>
    <scope>NUCLEOTIDE SEQUENCE [LARGE SCALE GENOMIC DNA]</scope>
    <source>
        <strain evidence="7 8">TER-1</strain>
    </source>
</reference>
<dbReference type="GO" id="GO:0015807">
    <property type="term" value="P:L-amino acid transport"/>
    <property type="evidence" value="ECO:0007669"/>
    <property type="project" value="TreeGrafter"/>
</dbReference>
<dbReference type="Proteomes" id="UP000286997">
    <property type="component" value="Unassembled WGS sequence"/>
</dbReference>
<dbReference type="PROSITE" id="PS50893">
    <property type="entry name" value="ABC_TRANSPORTER_2"/>
    <property type="match status" value="1"/>
</dbReference>
<dbReference type="InterPro" id="IPR003593">
    <property type="entry name" value="AAA+_ATPase"/>
</dbReference>
<accession>A0A3S2W5P2</accession>
<evidence type="ECO:0000313" key="7">
    <source>
        <dbReference type="EMBL" id="RVU14276.1"/>
    </source>
</evidence>
<dbReference type="SMART" id="SM00382">
    <property type="entry name" value="AAA"/>
    <property type="match status" value="1"/>
</dbReference>
<comment type="caution">
    <text evidence="7">The sequence shown here is derived from an EMBL/GenBank/DDBJ whole genome shotgun (WGS) entry which is preliminary data.</text>
</comment>
<dbReference type="OrthoDB" id="8445866at2"/>
<evidence type="ECO:0000256" key="1">
    <source>
        <dbReference type="ARBA" id="ARBA00005417"/>
    </source>
</evidence>
<keyword evidence="2" id="KW-0813">Transport</keyword>
<proteinExistence type="inferred from homology"/>
<dbReference type="GO" id="GO:0016887">
    <property type="term" value="F:ATP hydrolysis activity"/>
    <property type="evidence" value="ECO:0007669"/>
    <property type="project" value="InterPro"/>
</dbReference>
<feature type="domain" description="ABC transporter" evidence="6">
    <location>
        <begin position="2"/>
        <end position="228"/>
    </location>
</feature>
<dbReference type="EMBL" id="SACP01000033">
    <property type="protein sequence ID" value="RVU14276.1"/>
    <property type="molecule type" value="Genomic_DNA"/>
</dbReference>
<dbReference type="Pfam" id="PF00005">
    <property type="entry name" value="ABC_tran"/>
    <property type="match status" value="1"/>
</dbReference>
<keyword evidence="8" id="KW-1185">Reference proteome</keyword>
<dbReference type="GO" id="GO:0005524">
    <property type="term" value="F:ATP binding"/>
    <property type="evidence" value="ECO:0007669"/>
    <property type="project" value="UniProtKB-KW"/>
</dbReference>
<dbReference type="CDD" id="cd03224">
    <property type="entry name" value="ABC_TM1139_LivF_branched"/>
    <property type="match status" value="1"/>
</dbReference>
<dbReference type="AlphaFoldDB" id="A0A3S2W5P2"/>
<keyword evidence="3" id="KW-0547">Nucleotide-binding</keyword>
<dbReference type="InterPro" id="IPR003439">
    <property type="entry name" value="ABC_transporter-like_ATP-bd"/>
</dbReference>
<dbReference type="InterPro" id="IPR027417">
    <property type="entry name" value="P-loop_NTPase"/>
</dbReference>
<sequence length="228" mass="24247">MLAVEGVTAGYGRATILDGIDLAIPEGGGLALLGRNGVGKTTLIRTLMGLTDRTAGRILWRGRDVAGLPAAERVRLGLGWVPQERRIFRTLSVQENLEVAARPGPWDLARVYALLPRLAERRANQGWQLSGGEQQLLALGRALMLNPDLLLLDEPLEGLAPVMVDVVLDAIRELAGTGLALVMVEQHAADALELTGHAVVMDRGRIVARAGSAALLADPARIVELTGL</sequence>
<dbReference type="PROSITE" id="PS00211">
    <property type="entry name" value="ABC_TRANSPORTER_1"/>
    <property type="match status" value="1"/>
</dbReference>
<keyword evidence="4 7" id="KW-0067">ATP-binding</keyword>
<evidence type="ECO:0000256" key="2">
    <source>
        <dbReference type="ARBA" id="ARBA00022448"/>
    </source>
</evidence>
<evidence type="ECO:0000259" key="6">
    <source>
        <dbReference type="PROSITE" id="PS50893"/>
    </source>
</evidence>
<organism evidence="7 8">
    <name type="scientific">Methylobacterium oryzihabitans</name>
    <dbReference type="NCBI Taxonomy" id="2499852"/>
    <lineage>
        <taxon>Bacteria</taxon>
        <taxon>Pseudomonadati</taxon>
        <taxon>Pseudomonadota</taxon>
        <taxon>Alphaproteobacteria</taxon>
        <taxon>Hyphomicrobiales</taxon>
        <taxon>Methylobacteriaceae</taxon>
        <taxon>Methylobacterium</taxon>
    </lineage>
</organism>
<dbReference type="PANTHER" id="PTHR43820:SF2">
    <property type="entry name" value="ABC TRANSPORTER ATP-BINDING PROTEIN"/>
    <property type="match status" value="1"/>
</dbReference>
<evidence type="ECO:0000313" key="8">
    <source>
        <dbReference type="Proteomes" id="UP000286997"/>
    </source>
</evidence>
<dbReference type="SUPFAM" id="SSF52540">
    <property type="entry name" value="P-loop containing nucleoside triphosphate hydrolases"/>
    <property type="match status" value="1"/>
</dbReference>
<dbReference type="InterPro" id="IPR017871">
    <property type="entry name" value="ABC_transporter-like_CS"/>
</dbReference>
<dbReference type="InterPro" id="IPR052156">
    <property type="entry name" value="BCAA_Transport_ATP-bd_LivF"/>
</dbReference>
<comment type="similarity">
    <text evidence="1">Belongs to the ABC transporter superfamily.</text>
</comment>
<evidence type="ECO:0000256" key="5">
    <source>
        <dbReference type="ARBA" id="ARBA00022970"/>
    </source>
</evidence>
<evidence type="ECO:0000256" key="3">
    <source>
        <dbReference type="ARBA" id="ARBA00022741"/>
    </source>
</evidence>